<dbReference type="PANTHER" id="PTHR43977">
    <property type="entry name" value="STRUCTURAL MAINTENANCE OF CHROMOSOMES PROTEIN 3"/>
    <property type="match status" value="1"/>
</dbReference>
<comment type="subunit">
    <text evidence="7">Homodimer.</text>
</comment>
<dbReference type="InterPro" id="IPR003395">
    <property type="entry name" value="RecF/RecN/SMC_N"/>
</dbReference>
<comment type="caution">
    <text evidence="9">The sequence shown here is derived from an EMBL/GenBank/DDBJ whole genome shotgun (WGS) entry which is preliminary data.</text>
</comment>
<feature type="coiled-coil region" evidence="7">
    <location>
        <begin position="167"/>
        <end position="201"/>
    </location>
</feature>
<keyword evidence="6 7" id="KW-0238">DNA-binding</keyword>
<dbReference type="InterPro" id="IPR010935">
    <property type="entry name" value="SMC_hinge"/>
</dbReference>
<name>A0A437S8Y4_9FIRM</name>
<dbReference type="FunFam" id="3.40.50.300:FF:000901">
    <property type="entry name" value="Chromosome partition protein Smc"/>
    <property type="match status" value="1"/>
</dbReference>
<dbReference type="GO" id="GO:0005737">
    <property type="term" value="C:cytoplasm"/>
    <property type="evidence" value="ECO:0007669"/>
    <property type="project" value="UniProtKB-SubCell"/>
</dbReference>
<feature type="coiled-coil region" evidence="7">
    <location>
        <begin position="970"/>
        <end position="1032"/>
    </location>
</feature>
<keyword evidence="5 7" id="KW-0175">Coiled coil</keyword>
<dbReference type="InterPro" id="IPR024704">
    <property type="entry name" value="SMC"/>
</dbReference>
<proteinExistence type="inferred from homology"/>
<keyword evidence="10" id="KW-1185">Reference proteome</keyword>
<evidence type="ECO:0000256" key="4">
    <source>
        <dbReference type="ARBA" id="ARBA00022840"/>
    </source>
</evidence>
<dbReference type="PIRSF" id="PIRSF005719">
    <property type="entry name" value="SMC"/>
    <property type="match status" value="1"/>
</dbReference>
<keyword evidence="3 7" id="KW-0547">Nucleotide-binding</keyword>
<dbReference type="EMBL" id="RLIH01000003">
    <property type="protein sequence ID" value="RVU55297.1"/>
    <property type="molecule type" value="Genomic_DNA"/>
</dbReference>
<evidence type="ECO:0000313" key="9">
    <source>
        <dbReference type="EMBL" id="RVU55297.1"/>
    </source>
</evidence>
<dbReference type="GO" id="GO:0030261">
    <property type="term" value="P:chromosome condensation"/>
    <property type="evidence" value="ECO:0007669"/>
    <property type="project" value="InterPro"/>
</dbReference>
<dbReference type="RefSeq" id="WP_127723775.1">
    <property type="nucleotide sequence ID" value="NZ_RLIH01000003.1"/>
</dbReference>
<dbReference type="NCBIfam" id="TIGR02168">
    <property type="entry name" value="SMC_prok_B"/>
    <property type="match status" value="1"/>
</dbReference>
<sequence length="1182" mass="136686">MYLKTLYIQGFKSFAQKTKIEFNHKITGIVGPNGSGKSNISDAIMWVLGETSVKTLRGTKMEDVIFSGTDKKRPLGFAEVTIVFDNSDRTLPLEYNEVSVTRRMYRSLESEFLINSVKCRLKDIKELFMDTGIGKDGYSLIGQGKVESILSNRPEQRRAVFEEAAGISKYKMRKLESENKLKKTEENIVRLNDIISEIEQREKVLRIESENAIKYKNLFEELKSLEITNAFNEIEKHIKNNEKYILREEEFLTEVGKLKIKLEELEVQKSLISKEIDEIELEIEKLQKEELEDNKLYEREISQLNLIVEKKETLEQNLNRNFNTIDELKAIIKNREAEKNNLIDKLKNIRDLEEEKNINLNKLKDSLEISVERRNEIEKKLDLDNSRLIELHREKSEIESRISIKTSLIEEKEDRLKSINKNLAILEENNLEIERSLRQTDEKKAKVYETSKLLKTEKINLTKAVEELQNEVNTVEEQLQSYKSNFEKENAKYIALKNLADNFEGYNKSVKSFMNFTKKRNLFSDGLIGPVADNIKVDSKYEKAISVALGSSSQNIIVEDENDAKEMINLLNREKLGRITFLPIGKIEFKKTNLDLSKYKDQGILGYGDELIDYDFKYKNIFKSLLGRTIVAVDFDSALSLSKKLKNSYRIVTLKGDSLNIGGSITGGNLPKNNTDILGRKNEIEAAKKEVRRIQNLYNRSLEIFNESKSKLEKLKSDLVSTDEKIFKTSEEILSLERTVENINNSMKNNDSYMEKYNEDRIGIEGSMKEDRISLAENTEKLKKVEEALLNVSNKNDEIEEQLNELKNEIDNKIEKNNDEKLEIVKIQNEILNIEKEIKRIEDSNLADGERIESALKENETILVSIEDLQIGKVELEKKLSEIHSKIDNFSNELSEKKKIKDEKKSLHSKYLEESYQIQNTNYELENKITKVKSDMEKISFNIDSIVDRMNLEYGVSKSEISNLIENITNKELTDRIKNLKTEIYKLGEVNLFSIDEYRTVSERLKFNLEQKEDLLNSREEIKSILKKLNDEMKVRFKESFSKISKYFDEIFKILFNGGRAEIEIDGEDVLNSGIEIKAQPPGKRFQSLSLLSGGERSLTAVALLFALLKVRPAPFCILDEIDAALDDANIKRYADYLKSINDIQFIIITHRKLTMEIANVLYGVTMEERGVSKIISVELKS</sequence>
<comment type="subcellular location">
    <subcellularLocation>
        <location evidence="1 7">Cytoplasm</location>
    </subcellularLocation>
</comment>
<dbReference type="GO" id="GO:0005694">
    <property type="term" value="C:chromosome"/>
    <property type="evidence" value="ECO:0007669"/>
    <property type="project" value="InterPro"/>
</dbReference>
<dbReference type="InterPro" id="IPR027417">
    <property type="entry name" value="P-loop_NTPase"/>
</dbReference>
<dbReference type="GO" id="GO:0003677">
    <property type="term" value="F:DNA binding"/>
    <property type="evidence" value="ECO:0007669"/>
    <property type="project" value="UniProtKB-UniRule"/>
</dbReference>
<evidence type="ECO:0000256" key="3">
    <source>
        <dbReference type="ARBA" id="ARBA00022741"/>
    </source>
</evidence>
<evidence type="ECO:0000256" key="2">
    <source>
        <dbReference type="ARBA" id="ARBA00022490"/>
    </source>
</evidence>
<protein>
    <recommendedName>
        <fullName evidence="7">Chromosome partition protein Smc</fullName>
    </recommendedName>
</protein>
<evidence type="ECO:0000256" key="5">
    <source>
        <dbReference type="ARBA" id="ARBA00023054"/>
    </source>
</evidence>
<keyword evidence="4 7" id="KW-0067">ATP-binding</keyword>
<dbReference type="OrthoDB" id="9808768at2"/>
<dbReference type="Gene3D" id="3.30.70.1620">
    <property type="match status" value="1"/>
</dbReference>
<evidence type="ECO:0000256" key="1">
    <source>
        <dbReference type="ARBA" id="ARBA00004496"/>
    </source>
</evidence>
<feature type="coiled-coil region" evidence="7">
    <location>
        <begin position="409"/>
        <end position="492"/>
    </location>
</feature>
<feature type="coiled-coil region" evidence="7">
    <location>
        <begin position="248"/>
        <end position="380"/>
    </location>
</feature>
<dbReference type="GO" id="GO:0016887">
    <property type="term" value="F:ATP hydrolysis activity"/>
    <property type="evidence" value="ECO:0007669"/>
    <property type="project" value="InterPro"/>
</dbReference>
<feature type="coiled-coil region" evidence="7">
    <location>
        <begin position="775"/>
        <end position="844"/>
    </location>
</feature>
<comment type="function">
    <text evidence="7">Required for chromosome condensation and partitioning.</text>
</comment>
<dbReference type="Gene3D" id="1.20.1060.20">
    <property type="match status" value="1"/>
</dbReference>
<dbReference type="CDD" id="cd03278">
    <property type="entry name" value="ABC_SMC_barmotin"/>
    <property type="match status" value="1"/>
</dbReference>
<dbReference type="Proteomes" id="UP000288812">
    <property type="component" value="Unassembled WGS sequence"/>
</dbReference>
<evidence type="ECO:0000313" key="10">
    <source>
        <dbReference type="Proteomes" id="UP000288812"/>
    </source>
</evidence>
<dbReference type="Pfam" id="PF02463">
    <property type="entry name" value="SMC_N"/>
    <property type="match status" value="1"/>
</dbReference>
<dbReference type="GO" id="GO:0005524">
    <property type="term" value="F:ATP binding"/>
    <property type="evidence" value="ECO:0007669"/>
    <property type="project" value="UniProtKB-UniRule"/>
</dbReference>
<dbReference type="AlphaFoldDB" id="A0A437S8Y4"/>
<dbReference type="GO" id="GO:0006260">
    <property type="term" value="P:DNA replication"/>
    <property type="evidence" value="ECO:0007669"/>
    <property type="project" value="UniProtKB-UniRule"/>
</dbReference>
<evidence type="ECO:0000256" key="6">
    <source>
        <dbReference type="ARBA" id="ARBA00023125"/>
    </source>
</evidence>
<organism evidence="9 10">
    <name type="scientific">Anaerosphaera multitolerans</name>
    <dbReference type="NCBI Taxonomy" id="2487351"/>
    <lineage>
        <taxon>Bacteria</taxon>
        <taxon>Bacillati</taxon>
        <taxon>Bacillota</taxon>
        <taxon>Tissierellia</taxon>
        <taxon>Tissierellales</taxon>
        <taxon>Peptoniphilaceae</taxon>
        <taxon>Anaerosphaera</taxon>
    </lineage>
</organism>
<dbReference type="Pfam" id="PF06470">
    <property type="entry name" value="SMC_hinge"/>
    <property type="match status" value="1"/>
</dbReference>
<dbReference type="Gene3D" id="3.40.50.300">
    <property type="entry name" value="P-loop containing nucleotide triphosphate hydrolases"/>
    <property type="match status" value="2"/>
</dbReference>
<feature type="binding site" evidence="7">
    <location>
        <begin position="32"/>
        <end position="39"/>
    </location>
    <ligand>
        <name>ATP</name>
        <dbReference type="ChEBI" id="CHEBI:30616"/>
    </ligand>
</feature>
<evidence type="ECO:0000256" key="7">
    <source>
        <dbReference type="HAMAP-Rule" id="MF_01894"/>
    </source>
</evidence>
<dbReference type="InterPro" id="IPR036277">
    <property type="entry name" value="SMC_hinge_sf"/>
</dbReference>
<dbReference type="InterPro" id="IPR011890">
    <property type="entry name" value="SMC_prok"/>
</dbReference>
<dbReference type="FunFam" id="3.40.50.300:FF:000984">
    <property type="entry name" value="Chromosome partition protein Smc"/>
    <property type="match status" value="1"/>
</dbReference>
<reference evidence="9 10" key="1">
    <citation type="submission" date="2018-11" db="EMBL/GenBank/DDBJ databases">
        <title>Genome sequencing and assembly of Anaerosphaera sp. nov., GS7-6-2.</title>
        <authorList>
            <person name="Rettenmaier R."/>
            <person name="Liebl W."/>
            <person name="Zverlov V."/>
        </authorList>
    </citation>
    <scope>NUCLEOTIDE SEQUENCE [LARGE SCALE GENOMIC DNA]</scope>
    <source>
        <strain evidence="9 10">GS7-6-2</strain>
    </source>
</reference>
<comment type="similarity">
    <text evidence="7">Belongs to the SMC family.</text>
</comment>
<feature type="domain" description="SMC hinge" evidence="8">
    <location>
        <begin position="525"/>
        <end position="642"/>
    </location>
</feature>
<keyword evidence="2 7" id="KW-0963">Cytoplasm</keyword>
<gene>
    <name evidence="7 9" type="primary">smc</name>
    <name evidence="9" type="ORF">EF514_03225</name>
</gene>
<dbReference type="GO" id="GO:0007062">
    <property type="term" value="P:sister chromatid cohesion"/>
    <property type="evidence" value="ECO:0007669"/>
    <property type="project" value="InterPro"/>
</dbReference>
<dbReference type="GO" id="GO:0007059">
    <property type="term" value="P:chromosome segregation"/>
    <property type="evidence" value="ECO:0007669"/>
    <property type="project" value="UniProtKB-UniRule"/>
</dbReference>
<dbReference type="HAMAP" id="MF_01894">
    <property type="entry name" value="Smc_prok"/>
    <property type="match status" value="1"/>
</dbReference>
<dbReference type="SUPFAM" id="SSF75553">
    <property type="entry name" value="Smc hinge domain"/>
    <property type="match status" value="1"/>
</dbReference>
<dbReference type="SUPFAM" id="SSF52540">
    <property type="entry name" value="P-loop containing nucleoside triphosphate hydrolases"/>
    <property type="match status" value="2"/>
</dbReference>
<dbReference type="SMART" id="SM00968">
    <property type="entry name" value="SMC_hinge"/>
    <property type="match status" value="1"/>
</dbReference>
<accession>A0A437S8Y4</accession>
<comment type="domain">
    <text evidence="7">Contains large globular domains required for ATP hydrolysis at each terminus and a third globular domain forming a flexible hinge near the middle of the molecule. These domains are separated by coiled-coil structures.</text>
</comment>
<evidence type="ECO:0000259" key="8">
    <source>
        <dbReference type="SMART" id="SM00968"/>
    </source>
</evidence>